<dbReference type="Pfam" id="PF05050">
    <property type="entry name" value="Methyltransf_21"/>
    <property type="match status" value="1"/>
</dbReference>
<dbReference type="InterPro" id="IPR029063">
    <property type="entry name" value="SAM-dependent_MTases_sf"/>
</dbReference>
<feature type="region of interest" description="Disordered" evidence="1">
    <location>
        <begin position="1"/>
        <end position="23"/>
    </location>
</feature>
<evidence type="ECO:0000313" key="3">
    <source>
        <dbReference type="EMBL" id="PAQ02201.1"/>
    </source>
</evidence>
<dbReference type="PANTHER" id="PTHR34203:SF15">
    <property type="entry name" value="SLL1173 PROTEIN"/>
    <property type="match status" value="1"/>
</dbReference>
<dbReference type="InterPro" id="IPR006342">
    <property type="entry name" value="FkbM_mtfrase"/>
</dbReference>
<comment type="caution">
    <text evidence="3">The sequence shown here is derived from an EMBL/GenBank/DDBJ whole genome shotgun (WGS) entry which is preliminary data.</text>
</comment>
<evidence type="ECO:0000313" key="4">
    <source>
        <dbReference type="Proteomes" id="UP000216215"/>
    </source>
</evidence>
<dbReference type="InterPro" id="IPR052514">
    <property type="entry name" value="SAM-dependent_MTase"/>
</dbReference>
<gene>
    <name evidence="3" type="ORF">CIT25_12500</name>
</gene>
<dbReference type="NCBIfam" id="TIGR01444">
    <property type="entry name" value="fkbM_fam"/>
    <property type="match status" value="1"/>
</dbReference>
<accession>A0AB36RCS1</accession>
<feature type="domain" description="Methyltransferase FkbM" evidence="2">
    <location>
        <begin position="125"/>
        <end position="293"/>
    </location>
</feature>
<dbReference type="Gene3D" id="3.40.50.150">
    <property type="entry name" value="Vaccinia Virus protein VP39"/>
    <property type="match status" value="1"/>
</dbReference>
<dbReference type="Proteomes" id="UP000216215">
    <property type="component" value="Unassembled WGS sequence"/>
</dbReference>
<evidence type="ECO:0000256" key="1">
    <source>
        <dbReference type="SAM" id="MobiDB-lite"/>
    </source>
</evidence>
<evidence type="ECO:0000259" key="2">
    <source>
        <dbReference type="Pfam" id="PF05050"/>
    </source>
</evidence>
<dbReference type="SUPFAM" id="SSF53335">
    <property type="entry name" value="S-adenosyl-L-methionine-dependent methyltransferases"/>
    <property type="match status" value="1"/>
</dbReference>
<name>A0AB36RCS1_9HYPH</name>
<sequence>MPTCCASRWTPASARSAPSTSRSASWPACRRRIFAEALASDSPGLKCRHGLRYQQGVRLKEYFYLLGLKPRTRVYGHSIQVIDLPKDGKIEFARWKNPRGADLDLTQGEIDDLRTFLSDGDVAIDVGAQVGDSTIPIALACGPQGLVLAFEPNPFAFTILGANAALNPCRLNIFPIPYAATPEDGSFVFDYGNPGFENGGDHTGVSRWKHGSAFSIPVEGRRIEPLIRARLGQRIKRLRYIKTDVEQHDLSVLISIGALIDECRPYIKSEVNHNLSMDERVRMHRFFADKGYDVRLVGPTTLFGPKLTENDLGRKKNFDMFAVPRN</sequence>
<protein>
    <recommendedName>
        <fullName evidence="2">Methyltransferase FkbM domain-containing protein</fullName>
    </recommendedName>
</protein>
<dbReference type="AlphaFoldDB" id="A0AB36RCS1"/>
<organism evidence="3 4">
    <name type="scientific">Mesorhizobium mediterraneum</name>
    <dbReference type="NCBI Taxonomy" id="43617"/>
    <lineage>
        <taxon>Bacteria</taxon>
        <taxon>Pseudomonadati</taxon>
        <taxon>Pseudomonadota</taxon>
        <taxon>Alphaproteobacteria</taxon>
        <taxon>Hyphomicrobiales</taxon>
        <taxon>Phyllobacteriaceae</taxon>
        <taxon>Mesorhizobium</taxon>
    </lineage>
</organism>
<proteinExistence type="predicted"/>
<dbReference type="EMBL" id="NPKI01000015">
    <property type="protein sequence ID" value="PAQ02201.1"/>
    <property type="molecule type" value="Genomic_DNA"/>
</dbReference>
<dbReference type="PANTHER" id="PTHR34203">
    <property type="entry name" value="METHYLTRANSFERASE, FKBM FAMILY PROTEIN"/>
    <property type="match status" value="1"/>
</dbReference>
<reference evidence="4" key="1">
    <citation type="submission" date="2017-08" db="EMBL/GenBank/DDBJ databases">
        <title>Mesorhizobium wenxinae sp. nov., a novel rhizobial species isolated from root nodules of chickpea (Cicer arietinum L.).</title>
        <authorList>
            <person name="Zhang J."/>
        </authorList>
    </citation>
    <scope>NUCLEOTIDE SEQUENCE [LARGE SCALE GENOMIC DNA]</scope>
    <source>
        <strain evidence="4">USDA 3392</strain>
    </source>
</reference>
<keyword evidence="4" id="KW-1185">Reference proteome</keyword>